<dbReference type="Proteomes" id="UP000565286">
    <property type="component" value="Unassembled WGS sequence"/>
</dbReference>
<keyword evidence="2" id="KW-1185">Reference proteome</keyword>
<reference evidence="1 2" key="1">
    <citation type="submission" date="2020-08" db="EMBL/GenBank/DDBJ databases">
        <title>Genomic Encyclopedia of Type Strains, Phase IV (KMG-IV): sequencing the most valuable type-strain genomes for metagenomic binning, comparative biology and taxonomic classification.</title>
        <authorList>
            <person name="Goeker M."/>
        </authorList>
    </citation>
    <scope>NUCLEOTIDE SEQUENCE [LARGE SCALE GENOMIC DNA]</scope>
    <source>
        <strain evidence="1 2">DSM 26438</strain>
    </source>
</reference>
<protein>
    <submittedName>
        <fullName evidence="1">Uncharacterized protein</fullName>
    </submittedName>
</protein>
<accession>A0A7W6G2M4</accession>
<dbReference type="RefSeq" id="WP_183896869.1">
    <property type="nucleotide sequence ID" value="NZ_JACIDV010000008.1"/>
</dbReference>
<gene>
    <name evidence="1" type="ORF">GGQ73_002936</name>
</gene>
<dbReference type="AlphaFoldDB" id="A0A7W6G2M4"/>
<organism evidence="1 2">
    <name type="scientific">Rhizobium skierniewicense</name>
    <dbReference type="NCBI Taxonomy" id="984260"/>
    <lineage>
        <taxon>Bacteria</taxon>
        <taxon>Pseudomonadati</taxon>
        <taxon>Pseudomonadota</taxon>
        <taxon>Alphaproteobacteria</taxon>
        <taxon>Hyphomicrobiales</taxon>
        <taxon>Rhizobiaceae</taxon>
        <taxon>Rhizobium/Agrobacterium group</taxon>
        <taxon>Rhizobium</taxon>
    </lineage>
</organism>
<comment type="caution">
    <text evidence="1">The sequence shown here is derived from an EMBL/GenBank/DDBJ whole genome shotgun (WGS) entry which is preliminary data.</text>
</comment>
<evidence type="ECO:0000313" key="1">
    <source>
        <dbReference type="EMBL" id="MBB3946972.1"/>
    </source>
</evidence>
<name>A0A7W6G2M4_9HYPH</name>
<dbReference type="EMBL" id="JACIDV010000008">
    <property type="protein sequence ID" value="MBB3946972.1"/>
    <property type="molecule type" value="Genomic_DNA"/>
</dbReference>
<evidence type="ECO:0000313" key="2">
    <source>
        <dbReference type="Proteomes" id="UP000565286"/>
    </source>
</evidence>
<proteinExistence type="predicted"/>
<sequence>MADKDALLAEILQKMLADDRKITLGAVVRHSGGAFKHASDLCRVRSRDLLVKAAIVQQDQLRSKLEGIDVLDVETLSIELARSRANEERLKHQKWVLSSALWKLTSIMTEAGRIKMQEYMRRHAEVFDDLEKEASILQSRGKQAD</sequence>